<dbReference type="Proteomes" id="UP000737171">
    <property type="component" value="Unassembled WGS sequence"/>
</dbReference>
<feature type="region of interest" description="Disordered" evidence="1">
    <location>
        <begin position="199"/>
        <end position="228"/>
    </location>
</feature>
<comment type="caution">
    <text evidence="2">The sequence shown here is derived from an EMBL/GenBank/DDBJ whole genome shotgun (WGS) entry which is preliminary data.</text>
</comment>
<feature type="region of interest" description="Disordered" evidence="1">
    <location>
        <begin position="1"/>
        <end position="23"/>
    </location>
</feature>
<dbReference type="RefSeq" id="WP_173134960.1">
    <property type="nucleotide sequence ID" value="NZ_JABRWJ010000019.1"/>
</dbReference>
<keyword evidence="3" id="KW-1185">Reference proteome</keyword>
<sequence>MRRERSSCPNGRPRSRSGSLRIAEARFARRARRADRRLQTARMVQAIPPAQLRLTAEAENSTYEDLSTRNEILKQRKAFGQKAAGNPLQSLGHKLAKGVGTRTDQDKMREHIERVANPGTKGTSQVENLSEGWSRHTARIGTKTATLDFQADDSGRIQQVQVPLAVQASAQAAAAFRRPMSAGAGTGTGVGDVLPAGAATPRDPTRPFAETGELPVCATRPGSGGPAATRRMEAMVRDIGAGLPPGALTAQLQAQTEAGAGQDMPPLVRTQVLQPALALARQSMASMMGAVLRNDHVRLQQGIEAALQRIAVLKQEATQHPTLQKGKKELGASPAGRTWNALGTAEAALRQVQGDILHCRLTVMAGRGQVPEQTRVIGQLDALRQLDSDGLIYLARKDAAERRMGKSAGRLAEQVAALTTALGSDAPLLRQWCGDALKDVLDGAQEIAHAMVEAGHKGLDDEHPNRGWRELREAVAALRTAADQPMPEIRRGLIGGAQGAPLPGGNLGQPLFTLHDRMNQALREQRLSTACRQLPALADNNDAIINLAQGLRAAGVRPEAMETFVRAASFMLHDDRDHPENTRAAQRQLVACALPDTADERDVRRVFGTEFDRIAALMETLPDMVQNLTRQQVIALTPRFPERYIGLLPMQLFHASQNAAGPLLPPAVPTSEAQTWRAMGVVRGNLGMVEVPQDDGLTAFHGPRLGKELKALAASLHQCQGDKKHVIGFIGAVLEQYCPKTVPSYAARDVLIEVVRQLPAFNSHLSVNDALGMVQSQNDRLDPVDQAKVIDALLTQMETMETSRWLRALDTQKLALKAVSQGLAKLPSVHCGPPLCRMMDLRQHWSGARSSGKLPAQRKHLEDAVQAVAGSVFIPAPVALAKAAYATAKGTKSPRDDAVKIAASELHKRMSSKLPSDTAAALSPACTRLFVDGLDRGDTAQARLGLKLLARGAVPRGKTPPKRDACLAAAFGSDPALRGAVVRQLMPMAAKGGGDNSVNSARLIHNLLNAGGHDLSPAEVAAARAQVHATAVRGFGGPLARTFGGTSRAMMDLAVELQRSRMLPQAMHVSTCLALLKEGAGAAGIDIGNAVQFALETAGHLPGPQAQKVLAGVRAVAIKSKDTMTAAAVGSGRALSMLEGQSALRCARFIRDELAPLLTLDDGDAVLSNNLNAMLSNMFHDFDPQRAGGMPAMVEFIAGFLDAAPPGRPYPDHGAFVSGASVLLREVLAKPEVFGELAQGIRTAAVDMLIAALPRLGADDRASLVLSATDSFSSRSAERDTAALPAPLWQAFIRQSPDLTGPAFRALVTAYSNAQLGEEPGRMDAVGAMWKEASAKLPKVPQRELLQTLQWLAAQAKPPAPVAAPGTLHDSDSSSESDAEFAKPMVPRPTPSATTLAELAAALPDLHPKLMGPALALVADTKLPPKALAELAESLCAHYKTFDLATRERAVKIAMTAGGEPAARMLADLARNLGQVENIHVGGPLRQMMRNTFDSIAQPFQTDTKLSKIGLAALLRERFEVNPAEVGPAMLQLAARHGRMKDEDQVVFKQLLSEFAPQMTRINMTRIIEAVAYSDPQRTGIDGKPTHFSPAFALVAEHKGRIQASPLIDALRENVLPTAAETEAGLRRLQNELGAERLGASIRQRFTANPAEAEAEMLKLASRHRHLNDSDRTVFAQLLREFAPALPRAAVTRLIEAVGFSQPQLTDANGRQTGPSPALAFATEHADRMQHSPLMANLQANRLPTANESKQNLQRLEGELKAAHKAQDDDASSEELGGAGPST</sequence>
<feature type="region of interest" description="Disordered" evidence="1">
    <location>
        <begin position="82"/>
        <end position="105"/>
    </location>
</feature>
<proteinExistence type="predicted"/>
<name>A0ABX2EUB2_9BURK</name>
<feature type="region of interest" description="Disordered" evidence="1">
    <location>
        <begin position="1360"/>
        <end position="1389"/>
    </location>
</feature>
<evidence type="ECO:0000313" key="3">
    <source>
        <dbReference type="Proteomes" id="UP000737171"/>
    </source>
</evidence>
<evidence type="ECO:0000313" key="2">
    <source>
        <dbReference type="EMBL" id="NRF72188.1"/>
    </source>
</evidence>
<gene>
    <name evidence="2" type="ORF">HLB44_34910</name>
</gene>
<reference evidence="2 3" key="1">
    <citation type="submission" date="2020-05" db="EMBL/GenBank/DDBJ databases">
        <title>Aquincola sp. isolate from soil.</title>
        <authorList>
            <person name="Han J."/>
            <person name="Kim D.-U."/>
        </authorList>
    </citation>
    <scope>NUCLEOTIDE SEQUENCE [LARGE SCALE GENOMIC DNA]</scope>
    <source>
        <strain evidence="2 3">S2</strain>
    </source>
</reference>
<evidence type="ECO:0008006" key="4">
    <source>
        <dbReference type="Google" id="ProtNLM"/>
    </source>
</evidence>
<protein>
    <recommendedName>
        <fullName evidence="4">Type III effector protein</fullName>
    </recommendedName>
</protein>
<accession>A0ABX2EUB2</accession>
<dbReference type="EMBL" id="JABRWJ010000019">
    <property type="protein sequence ID" value="NRF72188.1"/>
    <property type="molecule type" value="Genomic_DNA"/>
</dbReference>
<feature type="region of interest" description="Disordered" evidence="1">
    <location>
        <begin position="1748"/>
        <end position="1783"/>
    </location>
</feature>
<evidence type="ECO:0000256" key="1">
    <source>
        <dbReference type="SAM" id="MobiDB-lite"/>
    </source>
</evidence>
<organism evidence="2 3">
    <name type="scientific">Pseudaquabacterium terrae</name>
    <dbReference type="NCBI Taxonomy" id="2732868"/>
    <lineage>
        <taxon>Bacteria</taxon>
        <taxon>Pseudomonadati</taxon>
        <taxon>Pseudomonadota</taxon>
        <taxon>Betaproteobacteria</taxon>
        <taxon>Burkholderiales</taxon>
        <taxon>Sphaerotilaceae</taxon>
        <taxon>Pseudaquabacterium</taxon>
    </lineage>
</organism>
<feature type="compositionally biased region" description="Basic and acidic residues" evidence="1">
    <location>
        <begin position="1756"/>
        <end position="1768"/>
    </location>
</feature>